<dbReference type="OMA" id="CEACAHV"/>
<dbReference type="InterPro" id="IPR001313">
    <property type="entry name" value="Pumilio_RNA-bd_rpt"/>
</dbReference>
<dbReference type="GO" id="GO:0008033">
    <property type="term" value="P:tRNA processing"/>
    <property type="evidence" value="ECO:0007669"/>
    <property type="project" value="UniProtKB-KW"/>
</dbReference>
<dbReference type="RefSeq" id="XP_002785640.1">
    <property type="nucleotide sequence ID" value="XM_002785594.1"/>
</dbReference>
<feature type="region of interest" description="Disordered" evidence="7">
    <location>
        <begin position="1029"/>
        <end position="1098"/>
    </location>
</feature>
<feature type="compositionally biased region" description="Basic and acidic residues" evidence="7">
    <location>
        <begin position="1054"/>
        <end position="1068"/>
    </location>
</feature>
<evidence type="ECO:0000313" key="10">
    <source>
        <dbReference type="Proteomes" id="UP000007800"/>
    </source>
</evidence>
<sequence>MVIRSPSSIDHLVARLPAWDETVEKEATAVIEEATENGKLITNDPWNKKQWKETKRPINCARIEHLSSLPREERERVGVAITTATSKLMIEHSHRCAECAMKKKLCVCDELRSMRPMEDERLNLNFEIAVYMHAKERYRASNTGKVLEKLYDARIYVDSVVEDMQALQEAIDAHKSRCCVLFPSTESKTVEELRSEGEASQAAHCEGNEKLLIILVDGTWKQAKRLQKRIDHSVPRVRLMPTTLSRFLCRTQSQADRVCTVEAAALLVSELGYPTEEHRLLMGLEVVVRAFNLQTFGTPYRPDDRHKRRKPHLCASYPSLPPRPASLKDIDQRATQASFISQHSETSSSDMLLPIILATGSFRVLTYCDTCIVLRKEAHRQLTLDLPMARGGRNRRKSTGYQQEQGEDSARNAGDDTVVTTPRRSEQGPPPRSYAEREKAKDLTSYLRSVGEVLKLGEGSSGEPLAEVTANLPMIAAVIEELKGQEGLLLQDQAGSKHLQRLVRFLKNNNLGEELIDMCSRLLDKTDMYYDQYGSHVVQEAVACLVTQLDNEQVRSMLKTLVAYIVENFSDMVWDACATHIIRSLALTLAGYIQPSTSSNKKKKKRQQQQNAAASGRETALTLPAHKLEKSVPSYCSKLLAKLCGCLSGSDTADDESQQQQQLCELCEHPSSSVTIQLLVTVGSPDESVFKQILGDSDSIRHLMQSGPGSRSLEVFISRCSSEQPEVFHSGVMGFVKLLTEEDMTSLYEGGFGLYVLQAIISSIRDPPHLHELLSKEGLVEFLVANAATSPPHLATLQKLCEACAHVNEHYKLFADRFFGALGIKGSEAFPRAWGVVLSLSQDESSLPRAPLSSGACILATTLLLRFPARRVQPLVSGFGPQILADAKKSEEESSVVGYCTDRAGGRLIESFIDDSNSPIPQGQRMQFIRALVKHEALIEKLATQPSAGSWVLAKMWESSIADAALRKTMAERLVKIEEDIKEKNMVLWKRLGLHEFKVANEEWEEKMQKQSQARELFDDILNLDTSTAGVETSHKKRKADEQSDDEEEEDQESAEKSKTAKEEKDTADLTDALALLGKKRKTGRSKAPKKKKSKRQE</sequence>
<dbReference type="Proteomes" id="UP000007800">
    <property type="component" value="Unassembled WGS sequence"/>
</dbReference>
<dbReference type="Gene3D" id="1.25.10.10">
    <property type="entry name" value="Leucine-rich Repeat Variant"/>
    <property type="match status" value="1"/>
</dbReference>
<evidence type="ECO:0000259" key="8">
    <source>
        <dbReference type="SMART" id="SM01144"/>
    </source>
</evidence>
<dbReference type="InterPro" id="IPR040000">
    <property type="entry name" value="NOP9"/>
</dbReference>
<dbReference type="Pfam" id="PF03942">
    <property type="entry name" value="DTW"/>
    <property type="match status" value="1"/>
</dbReference>
<dbReference type="SUPFAM" id="SSF48371">
    <property type="entry name" value="ARM repeat"/>
    <property type="match status" value="1"/>
</dbReference>
<evidence type="ECO:0000256" key="4">
    <source>
        <dbReference type="ARBA" id="ARBA00022694"/>
    </source>
</evidence>
<name>C5KDY3_PERM5</name>
<dbReference type="GO" id="GO:0016432">
    <property type="term" value="F:tRNA-uridine aminocarboxypropyltransferase activity"/>
    <property type="evidence" value="ECO:0007669"/>
    <property type="project" value="UniProtKB-EC"/>
</dbReference>
<accession>C5KDY3</accession>
<dbReference type="PANTHER" id="PTHR13102">
    <property type="entry name" value="NUCLEOLAR PROTEIN 9"/>
    <property type="match status" value="1"/>
</dbReference>
<comment type="catalytic activity">
    <reaction evidence="6">
        <text>a uridine in tRNA + S-adenosyl-L-methionine = a 3-[(3S)-3-amino-3-carboxypropyl]uridine in tRNA + S-methyl-5'-thioadenosine + H(+)</text>
        <dbReference type="Rhea" id="RHEA:62432"/>
        <dbReference type="Rhea" id="RHEA-COMP:13339"/>
        <dbReference type="Rhea" id="RHEA-COMP:16092"/>
        <dbReference type="ChEBI" id="CHEBI:15378"/>
        <dbReference type="ChEBI" id="CHEBI:17509"/>
        <dbReference type="ChEBI" id="CHEBI:59789"/>
        <dbReference type="ChEBI" id="CHEBI:65315"/>
        <dbReference type="ChEBI" id="CHEBI:82930"/>
        <dbReference type="EC" id="2.5.1.25"/>
    </reaction>
</comment>
<feature type="compositionally biased region" description="Basic residues" evidence="7">
    <location>
        <begin position="1078"/>
        <end position="1098"/>
    </location>
</feature>
<organism evidence="10">
    <name type="scientific">Perkinsus marinus (strain ATCC 50983 / TXsc)</name>
    <dbReference type="NCBI Taxonomy" id="423536"/>
    <lineage>
        <taxon>Eukaryota</taxon>
        <taxon>Sar</taxon>
        <taxon>Alveolata</taxon>
        <taxon>Perkinsozoa</taxon>
        <taxon>Perkinsea</taxon>
        <taxon>Perkinsida</taxon>
        <taxon>Perkinsidae</taxon>
        <taxon>Perkinsus</taxon>
    </lineage>
</organism>
<dbReference type="GO" id="GO:0003723">
    <property type="term" value="F:RNA binding"/>
    <property type="evidence" value="ECO:0007669"/>
    <property type="project" value="InterPro"/>
</dbReference>
<evidence type="ECO:0000256" key="3">
    <source>
        <dbReference type="ARBA" id="ARBA00022691"/>
    </source>
</evidence>
<dbReference type="GO" id="GO:0030688">
    <property type="term" value="C:preribosome, small subunit precursor"/>
    <property type="evidence" value="ECO:0007669"/>
    <property type="project" value="TreeGrafter"/>
</dbReference>
<dbReference type="EMBL" id="GG672124">
    <property type="protein sequence ID" value="EER17436.1"/>
    <property type="molecule type" value="Genomic_DNA"/>
</dbReference>
<feature type="region of interest" description="Disordered" evidence="7">
    <location>
        <begin position="389"/>
        <end position="441"/>
    </location>
</feature>
<evidence type="ECO:0000256" key="1">
    <source>
        <dbReference type="ARBA" id="ARBA00012386"/>
    </source>
</evidence>
<protein>
    <recommendedName>
        <fullName evidence="1">tRNA-uridine aminocarboxypropyltransferase</fullName>
        <ecNumber evidence="1">2.5.1.25</ecNumber>
    </recommendedName>
</protein>
<dbReference type="GO" id="GO:0000056">
    <property type="term" value="P:ribosomal small subunit export from nucleus"/>
    <property type="evidence" value="ECO:0007669"/>
    <property type="project" value="TreeGrafter"/>
</dbReference>
<gene>
    <name evidence="9" type="ORF">Pmar_PMAR022388</name>
</gene>
<dbReference type="AlphaFoldDB" id="C5KDY3"/>
<keyword evidence="5" id="KW-0677">Repeat</keyword>
<dbReference type="InParanoid" id="C5KDY3"/>
<feature type="domain" description="DTW" evidence="8">
    <location>
        <begin position="92"/>
        <end position="297"/>
    </location>
</feature>
<dbReference type="InterPro" id="IPR005636">
    <property type="entry name" value="DTW"/>
</dbReference>
<dbReference type="InterPro" id="IPR016024">
    <property type="entry name" value="ARM-type_fold"/>
</dbReference>
<keyword evidence="2" id="KW-0808">Transferase</keyword>
<proteinExistence type="predicted"/>
<keyword evidence="10" id="KW-1185">Reference proteome</keyword>
<dbReference type="GO" id="GO:0000447">
    <property type="term" value="P:endonucleolytic cleavage in ITS1 to separate SSU-rRNA from 5.8S rRNA and LSU-rRNA from tricistronic rRNA transcript (SSU-rRNA, 5.8S rRNA, LSU-rRNA)"/>
    <property type="evidence" value="ECO:0007669"/>
    <property type="project" value="TreeGrafter"/>
</dbReference>
<reference evidence="9 10" key="1">
    <citation type="submission" date="2008-07" db="EMBL/GenBank/DDBJ databases">
        <authorList>
            <person name="El-Sayed N."/>
            <person name="Caler E."/>
            <person name="Inman J."/>
            <person name="Amedeo P."/>
            <person name="Hass B."/>
            <person name="Wortman J."/>
        </authorList>
    </citation>
    <scope>NUCLEOTIDE SEQUENCE [LARGE SCALE GENOMIC DNA]</scope>
    <source>
        <strain evidence="10">ATCC 50983 / TXsc</strain>
    </source>
</reference>
<feature type="region of interest" description="Disordered" evidence="7">
    <location>
        <begin position="596"/>
        <end position="617"/>
    </location>
</feature>
<dbReference type="SMART" id="SM01144">
    <property type="entry name" value="DTW"/>
    <property type="match status" value="1"/>
</dbReference>
<evidence type="ECO:0000256" key="5">
    <source>
        <dbReference type="ARBA" id="ARBA00022737"/>
    </source>
</evidence>
<dbReference type="EC" id="2.5.1.25" evidence="1"/>
<dbReference type="OrthoDB" id="343463at2759"/>
<evidence type="ECO:0000313" key="9">
    <source>
        <dbReference type="EMBL" id="EER17436.1"/>
    </source>
</evidence>
<dbReference type="GO" id="GO:0005730">
    <property type="term" value="C:nucleolus"/>
    <property type="evidence" value="ECO:0007669"/>
    <property type="project" value="TreeGrafter"/>
</dbReference>
<dbReference type="Pfam" id="PF22493">
    <property type="entry name" value="PUF_NOP9"/>
    <property type="match status" value="1"/>
</dbReference>
<dbReference type="GO" id="GO:0000480">
    <property type="term" value="P:endonucleolytic cleavage in 5'-ETS of tricistronic rRNA transcript (SSU-rRNA, 5.8S rRNA, LSU-rRNA)"/>
    <property type="evidence" value="ECO:0007669"/>
    <property type="project" value="TreeGrafter"/>
</dbReference>
<evidence type="ECO:0000256" key="7">
    <source>
        <dbReference type="SAM" id="MobiDB-lite"/>
    </source>
</evidence>
<dbReference type="InterPro" id="IPR011989">
    <property type="entry name" value="ARM-like"/>
</dbReference>
<evidence type="ECO:0000256" key="6">
    <source>
        <dbReference type="ARBA" id="ARBA00048718"/>
    </source>
</evidence>
<dbReference type="GO" id="GO:0000472">
    <property type="term" value="P:endonucleolytic cleavage to generate mature 5'-end of SSU-rRNA from (SSU-rRNA, 5.8S rRNA, LSU-rRNA)"/>
    <property type="evidence" value="ECO:0007669"/>
    <property type="project" value="TreeGrafter"/>
</dbReference>
<dbReference type="GO" id="GO:0030686">
    <property type="term" value="C:90S preribosome"/>
    <property type="evidence" value="ECO:0007669"/>
    <property type="project" value="TreeGrafter"/>
</dbReference>
<feature type="region of interest" description="Disordered" evidence="7">
    <location>
        <begin position="302"/>
        <end position="326"/>
    </location>
</feature>
<keyword evidence="4" id="KW-0819">tRNA processing</keyword>
<dbReference type="PANTHER" id="PTHR13102:SF0">
    <property type="entry name" value="NUCLEOLAR PROTEIN 9"/>
    <property type="match status" value="1"/>
</dbReference>
<feature type="compositionally biased region" description="Acidic residues" evidence="7">
    <location>
        <begin position="1043"/>
        <end position="1053"/>
    </location>
</feature>
<evidence type="ECO:0000256" key="2">
    <source>
        <dbReference type="ARBA" id="ARBA00022679"/>
    </source>
</evidence>
<dbReference type="GeneID" id="9062566"/>
<keyword evidence="3" id="KW-0949">S-adenosyl-L-methionine</keyword>